<dbReference type="AlphaFoldDB" id="A0A1S9N3M9"/>
<keyword evidence="5" id="KW-1133">Transmembrane helix</keyword>
<dbReference type="InterPro" id="IPR047952">
    <property type="entry name" value="Transpos_IS4"/>
</dbReference>
<feature type="domain" description="Transposase IS4-like" evidence="6">
    <location>
        <begin position="119"/>
        <end position="329"/>
    </location>
</feature>
<reference evidence="8 9" key="1">
    <citation type="submission" date="2017-02" db="EMBL/GenBank/DDBJ databases">
        <title>Genome sequence of Clostridium beijerinckii Br21.</title>
        <authorList>
            <person name="Fonseca B.C."/>
            <person name="Guazzaroni M.E."/>
            <person name="Riano-Pachon D.M."/>
            <person name="Reginatto V."/>
        </authorList>
    </citation>
    <scope>NUCLEOTIDE SEQUENCE [LARGE SCALE GENOMIC DNA]</scope>
    <source>
        <strain evidence="8 9">Br21</strain>
    </source>
</reference>
<dbReference type="Pfam" id="PF14294">
    <property type="entry name" value="DUF4372"/>
    <property type="match status" value="1"/>
</dbReference>
<dbReference type="Pfam" id="PF01609">
    <property type="entry name" value="DDE_Tnp_1"/>
    <property type="match status" value="1"/>
</dbReference>
<name>A0A1S9N3M9_CLOBE</name>
<keyword evidence="5" id="KW-0812">Transmembrane</keyword>
<keyword evidence="2" id="KW-0815">Transposition</keyword>
<dbReference type="GO" id="GO:0003677">
    <property type="term" value="F:DNA binding"/>
    <property type="evidence" value="ECO:0007669"/>
    <property type="project" value="UniProtKB-KW"/>
</dbReference>
<dbReference type="GO" id="GO:0004803">
    <property type="term" value="F:transposase activity"/>
    <property type="evidence" value="ECO:0007669"/>
    <property type="project" value="InterPro"/>
</dbReference>
<dbReference type="GO" id="GO:0006313">
    <property type="term" value="P:DNA transposition"/>
    <property type="evidence" value="ECO:0007669"/>
    <property type="project" value="InterPro"/>
</dbReference>
<evidence type="ECO:0000256" key="2">
    <source>
        <dbReference type="ARBA" id="ARBA00022578"/>
    </source>
</evidence>
<dbReference type="InterPro" id="IPR025399">
    <property type="entry name" value="DUF4372"/>
</dbReference>
<feature type="transmembrane region" description="Helical" evidence="5">
    <location>
        <begin position="313"/>
        <end position="333"/>
    </location>
</feature>
<keyword evidence="5" id="KW-0472">Membrane</keyword>
<evidence type="ECO:0000259" key="7">
    <source>
        <dbReference type="Pfam" id="PF14294"/>
    </source>
</evidence>
<dbReference type="Proteomes" id="UP000190959">
    <property type="component" value="Unassembled WGS sequence"/>
</dbReference>
<keyword evidence="3" id="KW-0238">DNA-binding</keyword>
<accession>A0A1S9N3M9</accession>
<dbReference type="PANTHER" id="PTHR33258">
    <property type="entry name" value="TRANSPOSASE INSL FOR INSERTION SEQUENCE ELEMENT IS186A-RELATED"/>
    <property type="match status" value="1"/>
</dbReference>
<dbReference type="NCBIfam" id="NF033592">
    <property type="entry name" value="transpos_IS4_1"/>
    <property type="match status" value="1"/>
</dbReference>
<evidence type="ECO:0000313" key="9">
    <source>
        <dbReference type="Proteomes" id="UP000190959"/>
    </source>
</evidence>
<dbReference type="Gene3D" id="3.90.350.10">
    <property type="entry name" value="Transposase Inhibitor Protein From Tn5, Chain A, domain 1"/>
    <property type="match status" value="1"/>
</dbReference>
<sequence length="366" mass="43120">MNKLANRSVFRKLIKLIDGNIGRNLRKANNQYKYSKCYTGRDHILAMLFLQISGCDGLRDIDSKYRNVSKISREFNMPSYTQISRLNKNKSSDLFRNIFEDLLAKAEKEIKSSVKIKEFKDIKIIDSSVVSIGKGLAPKLYLQDEKSAIRISTLLSYGTKLPEKIKIVPAKLGERNCIDGYVNSKNSIYLFDKGYYKYSWYDEMSDANYKFITRQQNNAVTEEYLSTYTGVDNLYDYLVTMGSDYSKNKTKYKYREILYFTEDSDEEFRLVTNIFDMPAEDIVSLYKKRWNIELFFKWIKQHLTIKKWVGRTLNAIAIQIYCALIIYILILLIKYRFKSNLSTFDILRKFKTNILERYALRNVLLM</sequence>
<keyword evidence="4" id="KW-0233">DNA recombination</keyword>
<dbReference type="EMBL" id="MWMH01000006">
    <property type="protein sequence ID" value="OOP72110.1"/>
    <property type="molecule type" value="Genomic_DNA"/>
</dbReference>
<dbReference type="InterPro" id="IPR002559">
    <property type="entry name" value="Transposase_11"/>
</dbReference>
<dbReference type="RefSeq" id="WP_171983649.1">
    <property type="nucleotide sequence ID" value="NZ_MWMH01000006.1"/>
</dbReference>
<evidence type="ECO:0008006" key="10">
    <source>
        <dbReference type="Google" id="ProtNLM"/>
    </source>
</evidence>
<dbReference type="PANTHER" id="PTHR33258:SF1">
    <property type="entry name" value="TRANSPOSASE INSL FOR INSERTION SEQUENCE ELEMENT IS186A-RELATED"/>
    <property type="match status" value="1"/>
</dbReference>
<organism evidence="8 9">
    <name type="scientific">Clostridium beijerinckii</name>
    <name type="common">Clostridium MP</name>
    <dbReference type="NCBI Taxonomy" id="1520"/>
    <lineage>
        <taxon>Bacteria</taxon>
        <taxon>Bacillati</taxon>
        <taxon>Bacillota</taxon>
        <taxon>Clostridia</taxon>
        <taxon>Eubacteriales</taxon>
        <taxon>Clostridiaceae</taxon>
        <taxon>Clostridium</taxon>
    </lineage>
</organism>
<dbReference type="SUPFAM" id="SSF53098">
    <property type="entry name" value="Ribonuclease H-like"/>
    <property type="match status" value="1"/>
</dbReference>
<evidence type="ECO:0000256" key="4">
    <source>
        <dbReference type="ARBA" id="ARBA00023172"/>
    </source>
</evidence>
<dbReference type="InterPro" id="IPR012337">
    <property type="entry name" value="RNaseH-like_sf"/>
</dbReference>
<gene>
    <name evidence="8" type="ORF">CBEIBR21_17810</name>
</gene>
<evidence type="ECO:0000313" key="8">
    <source>
        <dbReference type="EMBL" id="OOP72110.1"/>
    </source>
</evidence>
<evidence type="ECO:0000256" key="1">
    <source>
        <dbReference type="ARBA" id="ARBA00010075"/>
    </source>
</evidence>
<comment type="similarity">
    <text evidence="1">Belongs to the transposase 11 family.</text>
</comment>
<protein>
    <recommendedName>
        <fullName evidence="10">Transposase</fullName>
    </recommendedName>
</protein>
<comment type="caution">
    <text evidence="8">The sequence shown here is derived from an EMBL/GenBank/DDBJ whole genome shotgun (WGS) entry which is preliminary data.</text>
</comment>
<evidence type="ECO:0000256" key="3">
    <source>
        <dbReference type="ARBA" id="ARBA00023125"/>
    </source>
</evidence>
<evidence type="ECO:0000259" key="6">
    <source>
        <dbReference type="Pfam" id="PF01609"/>
    </source>
</evidence>
<evidence type="ECO:0000256" key="5">
    <source>
        <dbReference type="SAM" id="Phobius"/>
    </source>
</evidence>
<feature type="domain" description="DUF4372" evidence="7">
    <location>
        <begin position="7"/>
        <end position="64"/>
    </location>
</feature>
<proteinExistence type="inferred from homology"/>